<accession>A0ABN7VTP5</accession>
<keyword evidence="3" id="KW-0325">Glycoprotein</keyword>
<sequence length="428" mass="48981">MTVGASPLLSDHIVSSKLCDSNVKQYSGYLNIASDANMFFWFFESHKNPKNSPLTIWLSGGPGFSSMFALFQEAGPCKIDKYTNKSSLSVNSWNKVTNLLFIDQPIGAGFSYGARMVNTSEQAALDIYKFLQRFFTNFPKYASLDLHLFSESYGGHYVPVMAKLIIQNNGLIKTDKGKDLIPINLKSCGIGGPWVDPIIQILIFFIYTDKPLLDSQLIEELRDKWTLCKHDLDECYKTDTTHDCIVANITCGDYYNWIFTLNSYNSTASVYDIRTFNGFPDAIYAKYLDDPFVLKSIGVNTNETTSYLENNMDIFYKFCDSGDLVHSTKSQVEFLLHNNIPILLFTGDADYICNWMGGNEMTESLKWKRQHEFKNAVFQEWTVDEVKVGEIRKVKNLWFVKVFGAGHFVPYWQPRNTLVLFKKWIESL</sequence>
<dbReference type="PANTHER" id="PTHR11802">
    <property type="entry name" value="SERINE PROTEASE FAMILY S10 SERINE CARBOXYPEPTIDASE"/>
    <property type="match status" value="1"/>
</dbReference>
<dbReference type="PROSITE" id="PS00560">
    <property type="entry name" value="CARBOXYPEPT_SER_HIS"/>
    <property type="match status" value="1"/>
</dbReference>
<dbReference type="PANTHER" id="PTHR11802:SF64">
    <property type="entry name" value="CARBOXYPEPTIDASE"/>
    <property type="match status" value="1"/>
</dbReference>
<comment type="caution">
    <text evidence="5">The sequence shown here is derived from an EMBL/GenBank/DDBJ whole genome shotgun (WGS) entry which is preliminary data.</text>
</comment>
<dbReference type="InterPro" id="IPR033124">
    <property type="entry name" value="Ser_caboxypep_his_AS"/>
</dbReference>
<evidence type="ECO:0000256" key="1">
    <source>
        <dbReference type="ARBA" id="ARBA00009431"/>
    </source>
</evidence>
<keyword evidence="4" id="KW-0378">Hydrolase</keyword>
<evidence type="ECO:0000256" key="4">
    <source>
        <dbReference type="RuleBase" id="RU361156"/>
    </source>
</evidence>
<evidence type="ECO:0000256" key="3">
    <source>
        <dbReference type="ARBA" id="ARBA00023180"/>
    </source>
</evidence>
<dbReference type="InterPro" id="IPR018202">
    <property type="entry name" value="Ser_caboxypep_ser_AS"/>
</dbReference>
<organism evidence="5 6">
    <name type="scientific">Gigaspora margarita</name>
    <dbReference type="NCBI Taxonomy" id="4874"/>
    <lineage>
        <taxon>Eukaryota</taxon>
        <taxon>Fungi</taxon>
        <taxon>Fungi incertae sedis</taxon>
        <taxon>Mucoromycota</taxon>
        <taxon>Glomeromycotina</taxon>
        <taxon>Glomeromycetes</taxon>
        <taxon>Diversisporales</taxon>
        <taxon>Gigasporaceae</taxon>
        <taxon>Gigaspora</taxon>
    </lineage>
</organism>
<proteinExistence type="inferred from homology"/>
<dbReference type="InterPro" id="IPR001563">
    <property type="entry name" value="Peptidase_S10"/>
</dbReference>
<dbReference type="PROSITE" id="PS00131">
    <property type="entry name" value="CARBOXYPEPT_SER_SER"/>
    <property type="match status" value="1"/>
</dbReference>
<dbReference type="Pfam" id="PF00450">
    <property type="entry name" value="Peptidase_S10"/>
    <property type="match status" value="1"/>
</dbReference>
<dbReference type="Gene3D" id="3.40.50.1820">
    <property type="entry name" value="alpha/beta hydrolase"/>
    <property type="match status" value="1"/>
</dbReference>
<dbReference type="Proteomes" id="UP000789901">
    <property type="component" value="Unassembled WGS sequence"/>
</dbReference>
<reference evidence="5 6" key="1">
    <citation type="submission" date="2021-06" db="EMBL/GenBank/DDBJ databases">
        <authorList>
            <person name="Kallberg Y."/>
            <person name="Tangrot J."/>
            <person name="Rosling A."/>
        </authorList>
    </citation>
    <scope>NUCLEOTIDE SEQUENCE [LARGE SCALE GENOMIC DNA]</scope>
    <source>
        <strain evidence="5 6">120-4 pot B 10/14</strain>
    </source>
</reference>
<dbReference type="Gene3D" id="1.10.287.410">
    <property type="match status" value="1"/>
</dbReference>
<dbReference type="EC" id="3.4.16.-" evidence="4"/>
<dbReference type="InterPro" id="IPR029058">
    <property type="entry name" value="AB_hydrolase_fold"/>
</dbReference>
<comment type="similarity">
    <text evidence="1 4">Belongs to the peptidase S10 family.</text>
</comment>
<evidence type="ECO:0000313" key="5">
    <source>
        <dbReference type="EMBL" id="CAG8798971.1"/>
    </source>
</evidence>
<keyword evidence="2 4" id="KW-0121">Carboxypeptidase</keyword>
<evidence type="ECO:0000313" key="6">
    <source>
        <dbReference type="Proteomes" id="UP000789901"/>
    </source>
</evidence>
<name>A0ABN7VTP5_GIGMA</name>
<evidence type="ECO:0000256" key="2">
    <source>
        <dbReference type="ARBA" id="ARBA00022645"/>
    </source>
</evidence>
<dbReference type="EMBL" id="CAJVQB010022196">
    <property type="protein sequence ID" value="CAG8798971.1"/>
    <property type="molecule type" value="Genomic_DNA"/>
</dbReference>
<protein>
    <recommendedName>
        <fullName evidence="4">Carboxypeptidase</fullName>
        <ecNumber evidence="4">3.4.16.-</ecNumber>
    </recommendedName>
</protein>
<gene>
    <name evidence="5" type="ORF">GMARGA_LOCUS22704</name>
</gene>
<dbReference type="SUPFAM" id="SSF53474">
    <property type="entry name" value="alpha/beta-Hydrolases"/>
    <property type="match status" value="1"/>
</dbReference>
<dbReference type="PRINTS" id="PR00724">
    <property type="entry name" value="CRBOXYPTASEC"/>
</dbReference>
<keyword evidence="6" id="KW-1185">Reference proteome</keyword>
<keyword evidence="4" id="KW-0645">Protease</keyword>